<keyword evidence="9" id="KW-0289">Folate biosynthesis</keyword>
<dbReference type="SUPFAM" id="SSF55083">
    <property type="entry name" value="6-hydroxymethyl-7,8-dihydropterin pyrophosphokinase, HPPK"/>
    <property type="match status" value="1"/>
</dbReference>
<dbReference type="GO" id="GO:0003848">
    <property type="term" value="F:2-amino-4-hydroxy-6-hydroxymethyldihydropteridine diphosphokinase activity"/>
    <property type="evidence" value="ECO:0007669"/>
    <property type="project" value="UniProtKB-EC"/>
</dbReference>
<evidence type="ECO:0000256" key="9">
    <source>
        <dbReference type="ARBA" id="ARBA00022909"/>
    </source>
</evidence>
<accession>A0ABT6FH02</accession>
<comment type="function">
    <text evidence="10">Catalyzes the transfer of pyrophosphate from adenosine triphosphate (ATP) to 6-hydroxymethyl-7,8-dihydropterin, an enzymatic step in folate biosynthesis pathway.</text>
</comment>
<evidence type="ECO:0000256" key="1">
    <source>
        <dbReference type="ARBA" id="ARBA00005051"/>
    </source>
</evidence>
<proteinExistence type="inferred from homology"/>
<keyword evidence="7" id="KW-0418">Kinase</keyword>
<comment type="similarity">
    <text evidence="2">Belongs to the HPPK family.</text>
</comment>
<dbReference type="Gene3D" id="3.30.70.560">
    <property type="entry name" value="7,8-Dihydro-6-hydroxymethylpterin-pyrophosphokinase HPPK"/>
    <property type="match status" value="1"/>
</dbReference>
<keyword evidence="5 14" id="KW-0808">Transferase</keyword>
<evidence type="ECO:0000256" key="10">
    <source>
        <dbReference type="ARBA" id="ARBA00029409"/>
    </source>
</evidence>
<dbReference type="PROSITE" id="PS00794">
    <property type="entry name" value="HPPK"/>
    <property type="match status" value="1"/>
</dbReference>
<evidence type="ECO:0000256" key="11">
    <source>
        <dbReference type="ARBA" id="ARBA00029766"/>
    </source>
</evidence>
<feature type="domain" description="7,8-dihydro-6-hydroxymethylpterin-pyrophosphokinase" evidence="13">
    <location>
        <begin position="92"/>
        <end position="103"/>
    </location>
</feature>
<reference evidence="14 15" key="1">
    <citation type="submission" date="2023-03" db="EMBL/GenBank/DDBJ databases">
        <title>Paludisphaera mucosa sp. nov. a novel planctomycete from northern fen.</title>
        <authorList>
            <person name="Ivanova A."/>
        </authorList>
    </citation>
    <scope>NUCLEOTIDE SEQUENCE [LARGE SCALE GENOMIC DNA]</scope>
    <source>
        <strain evidence="14 15">Pla2</strain>
    </source>
</reference>
<evidence type="ECO:0000256" key="6">
    <source>
        <dbReference type="ARBA" id="ARBA00022741"/>
    </source>
</evidence>
<dbReference type="Proteomes" id="UP001216907">
    <property type="component" value="Unassembled WGS sequence"/>
</dbReference>
<organism evidence="14 15">
    <name type="scientific">Paludisphaera mucosa</name>
    <dbReference type="NCBI Taxonomy" id="3030827"/>
    <lineage>
        <taxon>Bacteria</taxon>
        <taxon>Pseudomonadati</taxon>
        <taxon>Planctomycetota</taxon>
        <taxon>Planctomycetia</taxon>
        <taxon>Isosphaerales</taxon>
        <taxon>Isosphaeraceae</taxon>
        <taxon>Paludisphaera</taxon>
    </lineage>
</organism>
<keyword evidence="8" id="KW-0067">ATP-binding</keyword>
<evidence type="ECO:0000256" key="3">
    <source>
        <dbReference type="ARBA" id="ARBA00013253"/>
    </source>
</evidence>
<evidence type="ECO:0000256" key="4">
    <source>
        <dbReference type="ARBA" id="ARBA00016218"/>
    </source>
</evidence>
<dbReference type="NCBIfam" id="TIGR01498">
    <property type="entry name" value="folK"/>
    <property type="match status" value="1"/>
</dbReference>
<evidence type="ECO:0000256" key="2">
    <source>
        <dbReference type="ARBA" id="ARBA00005810"/>
    </source>
</evidence>
<evidence type="ECO:0000256" key="7">
    <source>
        <dbReference type="ARBA" id="ARBA00022777"/>
    </source>
</evidence>
<dbReference type="CDD" id="cd00483">
    <property type="entry name" value="HPPK"/>
    <property type="match status" value="1"/>
</dbReference>
<keyword evidence="15" id="KW-1185">Reference proteome</keyword>
<dbReference type="PANTHER" id="PTHR43071">
    <property type="entry name" value="2-AMINO-4-HYDROXY-6-HYDROXYMETHYLDIHYDROPTERIDINE PYROPHOSPHOKINASE"/>
    <property type="match status" value="1"/>
</dbReference>
<comment type="pathway">
    <text evidence="1">Cofactor biosynthesis; tetrahydrofolate biosynthesis; 2-amino-4-hydroxy-6-hydroxymethyl-7,8-dihydropteridine diphosphate from 7,8-dihydroneopterin triphosphate: step 4/4.</text>
</comment>
<evidence type="ECO:0000313" key="15">
    <source>
        <dbReference type="Proteomes" id="UP001216907"/>
    </source>
</evidence>
<evidence type="ECO:0000256" key="8">
    <source>
        <dbReference type="ARBA" id="ARBA00022840"/>
    </source>
</evidence>
<protein>
    <recommendedName>
        <fullName evidence="4">2-amino-4-hydroxy-6-hydroxymethyldihydropteridine pyrophosphokinase</fullName>
        <ecNumber evidence="3">2.7.6.3</ecNumber>
    </recommendedName>
    <alternativeName>
        <fullName evidence="11">6-hydroxymethyl-7,8-dihydropterin pyrophosphokinase</fullName>
    </alternativeName>
    <alternativeName>
        <fullName evidence="12">7,8-dihydro-6-hydroxymethylpterin-pyrophosphokinase</fullName>
    </alternativeName>
</protein>
<comment type="caution">
    <text evidence="14">The sequence shown here is derived from an EMBL/GenBank/DDBJ whole genome shotgun (WGS) entry which is preliminary data.</text>
</comment>
<evidence type="ECO:0000256" key="12">
    <source>
        <dbReference type="ARBA" id="ARBA00033413"/>
    </source>
</evidence>
<dbReference type="RefSeq" id="WP_277863143.1">
    <property type="nucleotide sequence ID" value="NZ_JARRAG010000002.1"/>
</dbReference>
<evidence type="ECO:0000259" key="13">
    <source>
        <dbReference type="PROSITE" id="PS00794"/>
    </source>
</evidence>
<name>A0ABT6FH02_9BACT</name>
<dbReference type="InterPro" id="IPR000550">
    <property type="entry name" value="Hppk"/>
</dbReference>
<evidence type="ECO:0000313" key="14">
    <source>
        <dbReference type="EMBL" id="MDG3006852.1"/>
    </source>
</evidence>
<dbReference type="InterPro" id="IPR035907">
    <property type="entry name" value="Hppk_sf"/>
</dbReference>
<evidence type="ECO:0000256" key="5">
    <source>
        <dbReference type="ARBA" id="ARBA00022679"/>
    </source>
</evidence>
<keyword evidence="6" id="KW-0547">Nucleotide-binding</keyword>
<sequence>MSEGSLAIIGMGSNQGDREAILDEAVEILRATPHVHVWTVSRYYETTPVGGPPGQAPFLNAALLTEPVLDPLSLLERLHEVEARLGRVRDERWGARTLDLDLLLYGQEVRRTPQITVPHPRLPFRRFALVPAVEIAPWSLDPLTNMTVNELLASLDRRPSLIAVAAANPDDAGAVELASEVHSRIVQALGAESLRRDALKGDPPSGFPAHPRDRLFAEVRAAAHRMPESKWRQSGLGDRWLAADFALDLELRRAASMEASEPAVDEGRWKGVWNLFTYERAAAAAVDRALTPTFVVLIGREAAAIRDGGFPRPVLVPESSDPAAIVAEAVVACHATRA</sequence>
<dbReference type="PANTHER" id="PTHR43071:SF1">
    <property type="entry name" value="2-AMINO-4-HYDROXY-6-HYDROXYMETHYLDIHYDROPTERIDINE PYROPHOSPHOKINASE"/>
    <property type="match status" value="1"/>
</dbReference>
<dbReference type="EC" id="2.7.6.3" evidence="3"/>
<dbReference type="EMBL" id="JARRAG010000002">
    <property type="protein sequence ID" value="MDG3006852.1"/>
    <property type="molecule type" value="Genomic_DNA"/>
</dbReference>
<gene>
    <name evidence="14" type="primary">folK</name>
    <name evidence="14" type="ORF">PZE19_24030</name>
</gene>
<dbReference type="Pfam" id="PF01288">
    <property type="entry name" value="HPPK"/>
    <property type="match status" value="1"/>
</dbReference>